<protein>
    <submittedName>
        <fullName evidence="1">Uncharacterized protein</fullName>
    </submittedName>
</protein>
<proteinExistence type="predicted"/>
<accession>A0ABQ8N6E5</accession>
<sequence>MRSVYNQNLTQIDWHNPETVISKLDVKLRTPPSKKPAFSNIDTWISQTLYNPTEAVCQFTFVKFRIDLDQNSSPTPIFDAVKQLVKGMEGLAHQITLLSTEVRSFRKANEAFSKRRRAKRTHIREGGSSIV</sequence>
<comment type="caution">
    <text evidence="1">The sequence shown here is derived from an EMBL/GenBank/DDBJ whole genome shotgun (WGS) entry which is preliminary data.</text>
</comment>
<reference evidence="1" key="1">
    <citation type="submission" date="2021-01" db="EMBL/GenBank/DDBJ databases">
        <title>Deciphering the adaptive evolutionary patterns associated with biogeogrpahic diversity in the finger millet blast pathogen Magnaporthe oryzae in Eastern Africa.</title>
        <authorList>
            <person name="Onyema G."/>
            <person name="Shittu T.A."/>
            <person name="Dodsworth S."/>
            <person name="Devilliers S."/>
            <person name="Muthumeenakshi S."/>
            <person name="Sreenivasaprasad S."/>
        </authorList>
    </citation>
    <scope>NUCLEOTIDE SEQUENCE</scope>
    <source>
        <strain evidence="1">D15/s37</strain>
    </source>
</reference>
<name>A0ABQ8N6E5_PYRGI</name>
<dbReference type="EMBL" id="JABSND010000317">
    <property type="protein sequence ID" value="KAI6292042.1"/>
    <property type="molecule type" value="Genomic_DNA"/>
</dbReference>
<organism evidence="1 2">
    <name type="scientific">Pyricularia grisea</name>
    <name type="common">Crabgrass-specific blast fungus</name>
    <name type="synonym">Magnaporthe grisea</name>
    <dbReference type="NCBI Taxonomy" id="148305"/>
    <lineage>
        <taxon>Eukaryota</taxon>
        <taxon>Fungi</taxon>
        <taxon>Dikarya</taxon>
        <taxon>Ascomycota</taxon>
        <taxon>Pezizomycotina</taxon>
        <taxon>Sordariomycetes</taxon>
        <taxon>Sordariomycetidae</taxon>
        <taxon>Magnaporthales</taxon>
        <taxon>Pyriculariaceae</taxon>
        <taxon>Pyricularia</taxon>
    </lineage>
</organism>
<evidence type="ECO:0000313" key="1">
    <source>
        <dbReference type="EMBL" id="KAI6292042.1"/>
    </source>
</evidence>
<gene>
    <name evidence="1" type="ORF">MCOR33_011790</name>
</gene>
<keyword evidence="2" id="KW-1185">Reference proteome</keyword>
<evidence type="ECO:0000313" key="2">
    <source>
        <dbReference type="Proteomes" id="UP001059893"/>
    </source>
</evidence>
<dbReference type="Proteomes" id="UP001059893">
    <property type="component" value="Unassembled WGS sequence"/>
</dbReference>